<evidence type="ECO:0000256" key="6">
    <source>
        <dbReference type="SAM" id="MobiDB-lite"/>
    </source>
</evidence>
<evidence type="ECO:0000256" key="5">
    <source>
        <dbReference type="HAMAP-Rule" id="MF_00359"/>
    </source>
</evidence>
<dbReference type="InterPro" id="IPR003034">
    <property type="entry name" value="SAP_dom"/>
</dbReference>
<evidence type="ECO:0000256" key="4">
    <source>
        <dbReference type="ARBA" id="ARBA00046328"/>
    </source>
</evidence>
<dbReference type="GO" id="GO:1990904">
    <property type="term" value="C:ribonucleoprotein complex"/>
    <property type="evidence" value="ECO:0007669"/>
    <property type="project" value="UniProtKB-KW"/>
</dbReference>
<evidence type="ECO:0000313" key="8">
    <source>
        <dbReference type="EMBL" id="OIR15691.1"/>
    </source>
</evidence>
<feature type="compositionally biased region" description="Acidic residues" evidence="6">
    <location>
        <begin position="269"/>
        <end position="293"/>
    </location>
</feature>
<dbReference type="GO" id="GO:0003735">
    <property type="term" value="F:structural constituent of ribosome"/>
    <property type="evidence" value="ECO:0007669"/>
    <property type="project" value="InterPro"/>
</dbReference>
<dbReference type="EMBL" id="MIYU01000016">
    <property type="protein sequence ID" value="OIR15691.1"/>
    <property type="molecule type" value="Genomic_DNA"/>
</dbReference>
<protein>
    <recommendedName>
        <fullName evidence="5">Small ribosomal subunit protein eS1</fullName>
    </recommendedName>
</protein>
<keyword evidence="2 5" id="KW-0689">Ribosomal protein</keyword>
<dbReference type="InterPro" id="IPR052240">
    <property type="entry name" value="SAP_domain_ribonucleoprotein"/>
</dbReference>
<dbReference type="PANTHER" id="PTHR46551:SF1">
    <property type="entry name" value="SAP DOMAIN-CONTAINING RIBONUCLEOPROTEIN"/>
    <property type="match status" value="1"/>
</dbReference>
<dbReference type="HAMAP" id="MF_00359">
    <property type="entry name" value="Ribosomal_eS1"/>
    <property type="match status" value="1"/>
</dbReference>
<dbReference type="Gene3D" id="1.10.720.30">
    <property type="entry name" value="SAP domain"/>
    <property type="match status" value="1"/>
</dbReference>
<dbReference type="GO" id="GO:0005840">
    <property type="term" value="C:ribosome"/>
    <property type="evidence" value="ECO:0007669"/>
    <property type="project" value="UniProtKB-KW"/>
</dbReference>
<evidence type="ECO:0000256" key="3">
    <source>
        <dbReference type="ARBA" id="ARBA00023274"/>
    </source>
</evidence>
<evidence type="ECO:0000256" key="2">
    <source>
        <dbReference type="ARBA" id="ARBA00022980"/>
    </source>
</evidence>
<evidence type="ECO:0000313" key="9">
    <source>
        <dbReference type="Proteomes" id="UP000183815"/>
    </source>
</evidence>
<feature type="region of interest" description="Disordered" evidence="6">
    <location>
        <begin position="215"/>
        <end position="237"/>
    </location>
</feature>
<accession>A0A1J5T6F9</accession>
<comment type="similarity">
    <text evidence="4">Belongs to the SAP domain-containing ribonucleoprotein family.</text>
</comment>
<comment type="similarity">
    <text evidence="5">Belongs to the eukaryotic ribosomal protein eS1 family.</text>
</comment>
<dbReference type="GO" id="GO:0006412">
    <property type="term" value="P:translation"/>
    <property type="evidence" value="ECO:0007669"/>
    <property type="project" value="UniProtKB-UniRule"/>
</dbReference>
<gene>
    <name evidence="5" type="primary">rps3ae</name>
    <name evidence="8" type="ORF">BEU04_01985</name>
</gene>
<keyword evidence="1" id="KW-0597">Phosphoprotein</keyword>
<keyword evidence="3 5" id="KW-0687">Ribonucleoprotein</keyword>
<name>A0A1J5T6F9_9ARCH</name>
<evidence type="ECO:0000259" key="7">
    <source>
        <dbReference type="PROSITE" id="PS50800"/>
    </source>
</evidence>
<dbReference type="SUPFAM" id="SSF68906">
    <property type="entry name" value="SAP domain"/>
    <property type="match status" value="1"/>
</dbReference>
<dbReference type="AlphaFoldDB" id="A0A1J5T6F9"/>
<reference evidence="8 9" key="1">
    <citation type="submission" date="2016-08" db="EMBL/GenBank/DDBJ databases">
        <title>New Insights into Marine Group III Euryarchaeota, from dark to light.</title>
        <authorList>
            <person name="Haro-Moreno J.M."/>
            <person name="Rodriguez-Valera F."/>
            <person name="Lopez-Garcia P."/>
            <person name="Moreira D."/>
            <person name="Martin-Cuadrado A.B."/>
        </authorList>
    </citation>
    <scope>NUCLEOTIDE SEQUENCE [LARGE SCALE GENOMIC DNA]</scope>
    <source>
        <strain evidence="8">CG-Bathy1</strain>
    </source>
</reference>
<comment type="caution">
    <text evidence="8">The sequence shown here is derived from an EMBL/GenBank/DDBJ whole genome shotgun (WGS) entry which is preliminary data.</text>
</comment>
<feature type="domain" description="SAP" evidence="7">
    <location>
        <begin position="234"/>
        <end position="268"/>
    </location>
</feature>
<feature type="region of interest" description="Disordered" evidence="6">
    <location>
        <begin position="257"/>
        <end position="293"/>
    </location>
</feature>
<dbReference type="SMART" id="SM00513">
    <property type="entry name" value="SAP"/>
    <property type="match status" value="1"/>
</dbReference>
<dbReference type="PANTHER" id="PTHR46551">
    <property type="entry name" value="SAP DOMAIN-CONTAINING RIBONUCLEOPROTEIN"/>
    <property type="match status" value="1"/>
</dbReference>
<proteinExistence type="inferred from homology"/>
<organism evidence="8 9">
    <name type="scientific">Marine Group III euryarchaeote CG-Bathy1</name>
    <dbReference type="NCBI Taxonomy" id="1889001"/>
    <lineage>
        <taxon>Archaea</taxon>
        <taxon>Methanobacteriati</taxon>
        <taxon>Thermoplasmatota</taxon>
        <taxon>Thermoplasmata</taxon>
        <taxon>Candidatus Thermoprofundales</taxon>
    </lineage>
</organism>
<dbReference type="Proteomes" id="UP000183815">
    <property type="component" value="Unassembled WGS sequence"/>
</dbReference>
<dbReference type="Pfam" id="PF01015">
    <property type="entry name" value="Ribosomal_S3Ae"/>
    <property type="match status" value="1"/>
</dbReference>
<dbReference type="InterPro" id="IPR036361">
    <property type="entry name" value="SAP_dom_sf"/>
</dbReference>
<dbReference type="SMART" id="SM01397">
    <property type="entry name" value="Ribosomal_S3Ae"/>
    <property type="match status" value="1"/>
</dbReference>
<evidence type="ECO:0000256" key="1">
    <source>
        <dbReference type="ARBA" id="ARBA00022553"/>
    </source>
</evidence>
<dbReference type="InterPro" id="IPR001593">
    <property type="entry name" value="Ribosomal_eS1"/>
</dbReference>
<sequence length="293" mass="33386">MAKPASSSRKAKDRWKSKSWYSLHAPRMFNYAIIGQTPSDIPDTVPGRTTQAPLHMLSGGYSQKHFMLKFRITEVRGLNAFTNYIGHHLTTDYLRSLTRRQQCKLSSNFIIETKDGISLRIKPIMIIDKKLQRSTMRDMNLNAQKIITDTISSTTLDVSLKRIFSGDLSKEIAKSVKSIHPIRRFEVNKIEVLNPSQLMENPPNEEELEKLLDNKEEATETQSPKEETKEELDYSSMKVSELKDLLKERGLPISGKKAELIERLSDVPSEPEAEEPEAEEPEAEEPEAEASEK</sequence>
<dbReference type="PROSITE" id="PS50800">
    <property type="entry name" value="SAP"/>
    <property type="match status" value="1"/>
</dbReference>
<dbReference type="InterPro" id="IPR030838">
    <property type="entry name" value="Ribosomal_eS1_arc"/>
</dbReference>
<dbReference type="GO" id="GO:0016973">
    <property type="term" value="P:poly(A)+ mRNA export from nucleus"/>
    <property type="evidence" value="ECO:0007669"/>
    <property type="project" value="TreeGrafter"/>
</dbReference>
<feature type="compositionally biased region" description="Basic and acidic residues" evidence="6">
    <location>
        <begin position="215"/>
        <end position="232"/>
    </location>
</feature>
<dbReference type="Pfam" id="PF02037">
    <property type="entry name" value="SAP"/>
    <property type="match status" value="1"/>
</dbReference>